<reference evidence="1" key="1">
    <citation type="submission" date="2014-09" db="EMBL/GenBank/DDBJ databases">
        <authorList>
            <person name="Magalhaes I.L.F."/>
            <person name="Oliveira U."/>
            <person name="Santos F.R."/>
            <person name="Vidigal T.H.D.A."/>
            <person name="Brescovit A.D."/>
            <person name="Santos A.J."/>
        </authorList>
    </citation>
    <scope>NUCLEOTIDE SEQUENCE</scope>
    <source>
        <tissue evidence="1">Shoot tissue taken approximately 20 cm above the soil surface</tissue>
    </source>
</reference>
<sequence length="27" mass="3140">MSQISLQSTILCTERSPIRKQSQNDQF</sequence>
<dbReference type="EMBL" id="GBRH01264781">
    <property type="protein sequence ID" value="JAD33114.1"/>
    <property type="molecule type" value="Transcribed_RNA"/>
</dbReference>
<reference evidence="1" key="2">
    <citation type="journal article" date="2015" name="Data Brief">
        <title>Shoot transcriptome of the giant reed, Arundo donax.</title>
        <authorList>
            <person name="Barrero R.A."/>
            <person name="Guerrero F.D."/>
            <person name="Moolhuijzen P."/>
            <person name="Goolsby J.A."/>
            <person name="Tidwell J."/>
            <person name="Bellgard S.E."/>
            <person name="Bellgard M.I."/>
        </authorList>
    </citation>
    <scope>NUCLEOTIDE SEQUENCE</scope>
    <source>
        <tissue evidence="1">Shoot tissue taken approximately 20 cm above the soil surface</tissue>
    </source>
</reference>
<dbReference type="AlphaFoldDB" id="A0A0A8Z172"/>
<accession>A0A0A8Z172</accession>
<proteinExistence type="predicted"/>
<name>A0A0A8Z172_ARUDO</name>
<evidence type="ECO:0000313" key="1">
    <source>
        <dbReference type="EMBL" id="JAD33114.1"/>
    </source>
</evidence>
<protein>
    <submittedName>
        <fullName evidence="1">Uncharacterized protein</fullName>
    </submittedName>
</protein>
<organism evidence="1">
    <name type="scientific">Arundo donax</name>
    <name type="common">Giant reed</name>
    <name type="synonym">Donax arundinaceus</name>
    <dbReference type="NCBI Taxonomy" id="35708"/>
    <lineage>
        <taxon>Eukaryota</taxon>
        <taxon>Viridiplantae</taxon>
        <taxon>Streptophyta</taxon>
        <taxon>Embryophyta</taxon>
        <taxon>Tracheophyta</taxon>
        <taxon>Spermatophyta</taxon>
        <taxon>Magnoliopsida</taxon>
        <taxon>Liliopsida</taxon>
        <taxon>Poales</taxon>
        <taxon>Poaceae</taxon>
        <taxon>PACMAD clade</taxon>
        <taxon>Arundinoideae</taxon>
        <taxon>Arundineae</taxon>
        <taxon>Arundo</taxon>
    </lineage>
</organism>